<evidence type="ECO:0000256" key="1">
    <source>
        <dbReference type="SAM" id="Phobius"/>
    </source>
</evidence>
<keyword evidence="1" id="KW-1133">Transmembrane helix</keyword>
<gene>
    <name evidence="2" type="ORF">AU894_26975</name>
</gene>
<protein>
    <submittedName>
        <fullName evidence="2">Uncharacterized protein</fullName>
    </submittedName>
</protein>
<comment type="caution">
    <text evidence="2">The sequence shown here is derived from an EMBL/GenBank/DDBJ whole genome shotgun (WGS) entry which is preliminary data.</text>
</comment>
<feature type="transmembrane region" description="Helical" evidence="1">
    <location>
        <begin position="127"/>
        <end position="146"/>
    </location>
</feature>
<sequence length="195" mass="22455">MSDDNTEHDFAWVEDTLNQITRTLSQEPCEQLLQRPLIHRSLSNISDALNKKHCPEAHEVDALIRTLRNEKFRYIREYGHSSVVTAEIQILITSLKKVRYFLQLSEPEAQYYSNVDARIRENKKNTIILFSALAVVVFCLSLILSFFDLSPLPVYTVGIVLCFPLSFSWNRCAVFCSLSCVTLFTLLALAYTYLH</sequence>
<dbReference type="Proteomes" id="UP000839644">
    <property type="component" value="Unassembled WGS sequence"/>
</dbReference>
<keyword evidence="1" id="KW-0812">Transmembrane</keyword>
<dbReference type="EMBL" id="AAAFYZ010000131">
    <property type="protein sequence ID" value="EAB8479745.1"/>
    <property type="molecule type" value="Genomic_DNA"/>
</dbReference>
<keyword evidence="1" id="KW-0472">Membrane</keyword>
<reference evidence="2" key="1">
    <citation type="submission" date="2018-08" db="EMBL/GenBank/DDBJ databases">
        <authorList>
            <person name="Ashton P.M."/>
            <person name="Dallman T."/>
            <person name="Nair S."/>
            <person name="De Pinna E."/>
            <person name="Peters T."/>
            <person name="Grant K."/>
        </authorList>
    </citation>
    <scope>NUCLEOTIDE SEQUENCE [LARGE SCALE GENOMIC DNA]</scope>
    <source>
        <strain evidence="2">43913</strain>
    </source>
</reference>
<dbReference type="AlphaFoldDB" id="A0A3Y9C723"/>
<accession>A0A3Y9C723</accession>
<organism evidence="2">
    <name type="scientific">Salmonella enterica subsp. enterica serovar Java</name>
    <dbReference type="NCBI Taxonomy" id="224729"/>
    <lineage>
        <taxon>Bacteria</taxon>
        <taxon>Pseudomonadati</taxon>
        <taxon>Pseudomonadota</taxon>
        <taxon>Gammaproteobacteria</taxon>
        <taxon>Enterobacterales</taxon>
        <taxon>Enterobacteriaceae</taxon>
        <taxon>Salmonella</taxon>
    </lineage>
</organism>
<proteinExistence type="predicted"/>
<feature type="transmembrane region" description="Helical" evidence="1">
    <location>
        <begin position="174"/>
        <end position="194"/>
    </location>
</feature>
<name>A0A3Y9C723_SALEB</name>
<feature type="transmembrane region" description="Helical" evidence="1">
    <location>
        <begin position="152"/>
        <end position="169"/>
    </location>
</feature>
<evidence type="ECO:0000313" key="2">
    <source>
        <dbReference type="EMBL" id="EAB8479745.1"/>
    </source>
</evidence>